<organism evidence="3 4">
    <name type="scientific">Ammonicoccus fulvus</name>
    <dbReference type="NCBI Taxonomy" id="3138240"/>
    <lineage>
        <taxon>Bacteria</taxon>
        <taxon>Bacillati</taxon>
        <taxon>Actinomycetota</taxon>
        <taxon>Actinomycetes</taxon>
        <taxon>Propionibacteriales</taxon>
        <taxon>Propionibacteriaceae</taxon>
        <taxon>Ammonicoccus</taxon>
    </lineage>
</organism>
<feature type="transmembrane region" description="Helical" evidence="1">
    <location>
        <begin position="909"/>
        <end position="931"/>
    </location>
</feature>
<feature type="transmembrane region" description="Helical" evidence="1">
    <location>
        <begin position="876"/>
        <end position="902"/>
    </location>
</feature>
<protein>
    <recommendedName>
        <fullName evidence="2">Glycosyl hydrolase family 67 C-terminal domain-containing protein</fullName>
    </recommendedName>
</protein>
<dbReference type="RefSeq" id="WP_425309673.1">
    <property type="nucleotide sequence ID" value="NZ_CP154795.1"/>
</dbReference>
<keyword evidence="1" id="KW-0812">Transmembrane</keyword>
<evidence type="ECO:0000256" key="1">
    <source>
        <dbReference type="SAM" id="Phobius"/>
    </source>
</evidence>
<keyword evidence="1" id="KW-1133">Transmembrane helix</keyword>
<gene>
    <name evidence="3" type="ORF">AADG42_13200</name>
</gene>
<name>A0ABZ3FQ85_9ACTN</name>
<dbReference type="Proteomes" id="UP001442841">
    <property type="component" value="Chromosome"/>
</dbReference>
<keyword evidence="4" id="KW-1185">Reference proteome</keyword>
<dbReference type="EMBL" id="CP154795">
    <property type="protein sequence ID" value="XAN08219.1"/>
    <property type="molecule type" value="Genomic_DNA"/>
</dbReference>
<feature type="transmembrane region" description="Helical" evidence="1">
    <location>
        <begin position="968"/>
        <end position="987"/>
    </location>
</feature>
<evidence type="ECO:0000259" key="2">
    <source>
        <dbReference type="Pfam" id="PF07477"/>
    </source>
</evidence>
<feature type="transmembrane region" description="Helical" evidence="1">
    <location>
        <begin position="776"/>
        <end position="797"/>
    </location>
</feature>
<feature type="domain" description="Glycosyl hydrolase family 67 C-terminal" evidence="2">
    <location>
        <begin position="515"/>
        <end position="565"/>
    </location>
</feature>
<reference evidence="3 4" key="1">
    <citation type="submission" date="2024-04" db="EMBL/GenBank/DDBJ databases">
        <title>Isolation of an actinomycete strain from pig manure.</title>
        <authorList>
            <person name="Gong T."/>
            <person name="Yu Z."/>
            <person name="An M."/>
            <person name="Wei C."/>
            <person name="Yang W."/>
            <person name="Liu L."/>
        </authorList>
    </citation>
    <scope>NUCLEOTIDE SEQUENCE [LARGE SCALE GENOMIC DNA]</scope>
    <source>
        <strain evidence="3 4">ZF39</strain>
    </source>
</reference>
<keyword evidence="1" id="KW-0472">Membrane</keyword>
<feature type="transmembrane region" description="Helical" evidence="1">
    <location>
        <begin position="834"/>
        <end position="856"/>
    </location>
</feature>
<dbReference type="InterPro" id="IPR011099">
    <property type="entry name" value="Glyco_hydro_67_C"/>
</dbReference>
<evidence type="ECO:0000313" key="3">
    <source>
        <dbReference type="EMBL" id="XAN08219.1"/>
    </source>
</evidence>
<feature type="transmembrane region" description="Helical" evidence="1">
    <location>
        <begin position="735"/>
        <end position="755"/>
    </location>
</feature>
<evidence type="ECO:0000313" key="4">
    <source>
        <dbReference type="Proteomes" id="UP001442841"/>
    </source>
</evidence>
<sequence>MRRSALGTVVALAVGLVVGKLISGQLSSALAIRFEDKVVPQETPASADSRQVRPLAPIGELRVPAADALQPRWDLAERLLRDAVAARVDDTLPGVSITVVVEPLSGATDESFAVEVAEARVTVRGATALGATNGLFRIADRLAAGHDWSQLATDGVVTPALAERFVDTGAVGVQPDPDAYRAQTNYQHSSGALEDVVLPEAPYVDHAALERVRQEWRDYVDHVAAYGYNGVIINGFLEYVNFDRLGDGHQVYAADSPYRARHEVMKREVGGMWRYAHDMGLKVVFKSDMLALTGPLEAYLQRETGMDAAHPRLWEVYRAGFDEFFADFDWVDGFMIRIGEGGSIYNHQGWDYYSALEVTDAEGVRRMLDVLTGVAAEHDAMIYFRTWSVGVGDVGDMHTNPETYERLLGDFHRDNLVVSTKFVMGDFDSYLPLNPTLKVGEQRRLVEMQGRREFEAFSSIPNDLGPAHQTALRKLGSANEHLDGLWLWTQDGGPWRAGPMSLYLKTGAWRLYDLSVYAAAQLAWDPDADLEAVNGDWIRRTWTSDPAAVAAVGSVLESSRSAVLDGLYLRPYAEQQVFALGLEPPPMMWIFKWDIVSGDSAALSAVYVVSRGRVDEAIAEGERAVATAERMRAALAEVDRGAFFDPGEYDLLAQSLDYEVDVLRTLQTYRVLFLRYYEWLDTGTAESEQAWREALPAYHAAVAAHEARWTGNLDFPPFNFFAADIGMAHVERGDWVRWVSWGVMALALLGLLTVPGLRAGAFTPWRVRRAVGSAGLWHRLAVLGIPAAVAVGGQVAFSGALSPAYLLVSLGSLGLFAAATGGLLGVLRPGADPLSLWSAVGGAWLPGAALFAWAVAQRGPGGYWFRFWTDEPVREAYFTVAFALFVHWLGAVATTLVSAYGLKPRQGAGAVLVGLGTPVAFVGALLAGIGLERGLTTINDQMGILPLGLSRILGLTVHLGIPKALPGWLLGIGGGLAVGGALLGALVRRPSRASRTLD</sequence>
<dbReference type="SUPFAM" id="SSF51445">
    <property type="entry name" value="(Trans)glycosidases"/>
    <property type="match status" value="1"/>
</dbReference>
<dbReference type="Pfam" id="PF07477">
    <property type="entry name" value="Glyco_hydro_67C"/>
    <property type="match status" value="1"/>
</dbReference>
<proteinExistence type="predicted"/>
<dbReference type="InterPro" id="IPR017853">
    <property type="entry name" value="GH"/>
</dbReference>
<feature type="transmembrane region" description="Helical" evidence="1">
    <location>
        <begin position="803"/>
        <end position="827"/>
    </location>
</feature>
<accession>A0ABZ3FQ85</accession>